<dbReference type="Proteomes" id="UP000564644">
    <property type="component" value="Unassembled WGS sequence"/>
</dbReference>
<gene>
    <name evidence="5" type="ORF">H7C18_14245</name>
</gene>
<evidence type="ECO:0000256" key="2">
    <source>
        <dbReference type="ARBA" id="ARBA00023125"/>
    </source>
</evidence>
<evidence type="ECO:0000313" key="6">
    <source>
        <dbReference type="Proteomes" id="UP000564644"/>
    </source>
</evidence>
<protein>
    <submittedName>
        <fullName evidence="5">MarR family transcriptional regulator</fullName>
    </submittedName>
</protein>
<dbReference type="AlphaFoldDB" id="A0A7X0SL87"/>
<dbReference type="EMBL" id="JACJVO010000017">
    <property type="protein sequence ID" value="MBB6732077.1"/>
    <property type="molecule type" value="Genomic_DNA"/>
</dbReference>
<keyword evidence="3" id="KW-0804">Transcription</keyword>
<evidence type="ECO:0000256" key="1">
    <source>
        <dbReference type="ARBA" id="ARBA00023015"/>
    </source>
</evidence>
<dbReference type="InterPro" id="IPR036390">
    <property type="entry name" value="WH_DNA-bd_sf"/>
</dbReference>
<reference evidence="5 6" key="1">
    <citation type="submission" date="2020-08" db="EMBL/GenBank/DDBJ databases">
        <title>Cohnella phylogeny.</title>
        <authorList>
            <person name="Dunlap C."/>
        </authorList>
    </citation>
    <scope>NUCLEOTIDE SEQUENCE [LARGE SCALE GENOMIC DNA]</scope>
    <source>
        <strain evidence="5 6">CBP 2801</strain>
    </source>
</reference>
<dbReference type="PROSITE" id="PS50995">
    <property type="entry name" value="HTH_MARR_2"/>
    <property type="match status" value="1"/>
</dbReference>
<dbReference type="InterPro" id="IPR036388">
    <property type="entry name" value="WH-like_DNA-bd_sf"/>
</dbReference>
<dbReference type="GO" id="GO:0003677">
    <property type="term" value="F:DNA binding"/>
    <property type="evidence" value="ECO:0007669"/>
    <property type="project" value="UniProtKB-KW"/>
</dbReference>
<dbReference type="Pfam" id="PF12802">
    <property type="entry name" value="MarR_2"/>
    <property type="match status" value="1"/>
</dbReference>
<dbReference type="PANTHER" id="PTHR42756:SF1">
    <property type="entry name" value="TRANSCRIPTIONAL REPRESSOR OF EMRAB OPERON"/>
    <property type="match status" value="1"/>
</dbReference>
<dbReference type="InterPro" id="IPR000835">
    <property type="entry name" value="HTH_MarR-typ"/>
</dbReference>
<keyword evidence="6" id="KW-1185">Reference proteome</keyword>
<keyword evidence="1" id="KW-0805">Transcription regulation</keyword>
<proteinExistence type="predicted"/>
<comment type="caution">
    <text evidence="5">The sequence shown here is derived from an EMBL/GenBank/DDBJ whole genome shotgun (WGS) entry which is preliminary data.</text>
</comment>
<dbReference type="SUPFAM" id="SSF46785">
    <property type="entry name" value="Winged helix' DNA-binding domain"/>
    <property type="match status" value="1"/>
</dbReference>
<organism evidence="5 6">
    <name type="scientific">Cohnella zeiphila</name>
    <dbReference type="NCBI Taxonomy" id="2761120"/>
    <lineage>
        <taxon>Bacteria</taxon>
        <taxon>Bacillati</taxon>
        <taxon>Bacillota</taxon>
        <taxon>Bacilli</taxon>
        <taxon>Bacillales</taxon>
        <taxon>Paenibacillaceae</taxon>
        <taxon>Cohnella</taxon>
    </lineage>
</organism>
<feature type="domain" description="HTH marR-type" evidence="4">
    <location>
        <begin position="1"/>
        <end position="135"/>
    </location>
</feature>
<dbReference type="GO" id="GO:0003700">
    <property type="term" value="F:DNA-binding transcription factor activity"/>
    <property type="evidence" value="ECO:0007669"/>
    <property type="project" value="InterPro"/>
</dbReference>
<dbReference type="Gene3D" id="1.10.10.10">
    <property type="entry name" value="Winged helix-like DNA-binding domain superfamily/Winged helix DNA-binding domain"/>
    <property type="match status" value="1"/>
</dbReference>
<dbReference type="SMART" id="SM00347">
    <property type="entry name" value="HTH_MARR"/>
    <property type="match status" value="1"/>
</dbReference>
<accession>A0A7X0SL87</accession>
<evidence type="ECO:0000256" key="3">
    <source>
        <dbReference type="ARBA" id="ARBA00023163"/>
    </source>
</evidence>
<dbReference type="PANTHER" id="PTHR42756">
    <property type="entry name" value="TRANSCRIPTIONAL REGULATOR, MARR"/>
    <property type="match status" value="1"/>
</dbReference>
<dbReference type="PRINTS" id="PR00598">
    <property type="entry name" value="HTHMARR"/>
</dbReference>
<dbReference type="RefSeq" id="WP_185129750.1">
    <property type="nucleotide sequence ID" value="NZ_JACJVO010000017.1"/>
</dbReference>
<evidence type="ECO:0000313" key="5">
    <source>
        <dbReference type="EMBL" id="MBB6732077.1"/>
    </source>
</evidence>
<evidence type="ECO:0000259" key="4">
    <source>
        <dbReference type="PROSITE" id="PS50995"/>
    </source>
</evidence>
<keyword evidence="2" id="KW-0238">DNA-binding</keyword>
<sequence length="145" mass="16213">MEDARLLLQHIYKHFGLLNKNCCTVGSQEVSLIQSQILYEIDRQHQPSMQQIASALGVDITAFSHQIQTLIRKKLVAKQASEADKRVYILSLTTEGKFVATVIDEQISGYLSQVFEGMSEPDKETVIQGLKILSKSMEKIPVCCG</sequence>
<name>A0A7X0SL87_9BACL</name>